<dbReference type="SUPFAM" id="SSF52218">
    <property type="entry name" value="Flavoproteins"/>
    <property type="match status" value="1"/>
</dbReference>
<dbReference type="RefSeq" id="WP_126269812.1">
    <property type="nucleotide sequence ID" value="NZ_CP034463.1"/>
</dbReference>
<organism evidence="2 3">
    <name type="scientific">Streptomyces aquilus</name>
    <dbReference type="NCBI Taxonomy" id="2548456"/>
    <lineage>
        <taxon>Bacteria</taxon>
        <taxon>Bacillati</taxon>
        <taxon>Actinomycetota</taxon>
        <taxon>Actinomycetes</taxon>
        <taxon>Kitasatosporales</taxon>
        <taxon>Streptomycetaceae</taxon>
        <taxon>Streptomyces</taxon>
    </lineage>
</organism>
<proteinExistence type="predicted"/>
<feature type="domain" description="Flavodoxin-like" evidence="1">
    <location>
        <begin position="3"/>
        <end position="163"/>
    </location>
</feature>
<dbReference type="InterPro" id="IPR008254">
    <property type="entry name" value="Flavodoxin/NO_synth"/>
</dbReference>
<name>A0A3Q9BVH0_9ACTN</name>
<protein>
    <submittedName>
        <fullName evidence="2">Flavodoxin</fullName>
    </submittedName>
</protein>
<evidence type="ECO:0000259" key="1">
    <source>
        <dbReference type="PROSITE" id="PS50902"/>
    </source>
</evidence>
<dbReference type="Gene3D" id="3.40.50.360">
    <property type="match status" value="1"/>
</dbReference>
<dbReference type="Proteomes" id="UP000280197">
    <property type="component" value="Chromosome"/>
</dbReference>
<dbReference type="GO" id="GO:0010181">
    <property type="term" value="F:FMN binding"/>
    <property type="evidence" value="ECO:0007669"/>
    <property type="project" value="InterPro"/>
</dbReference>
<dbReference type="AlphaFoldDB" id="A0A3Q9BVH0"/>
<keyword evidence="3" id="KW-1185">Reference proteome</keyword>
<dbReference type="EMBL" id="CP034463">
    <property type="protein sequence ID" value="AZP15433.1"/>
    <property type="molecule type" value="Genomic_DNA"/>
</dbReference>
<dbReference type="PROSITE" id="PS50902">
    <property type="entry name" value="FLAVODOXIN_LIKE"/>
    <property type="match status" value="1"/>
</dbReference>
<evidence type="ECO:0000313" key="2">
    <source>
        <dbReference type="EMBL" id="AZP15433.1"/>
    </source>
</evidence>
<dbReference type="InterPro" id="IPR026816">
    <property type="entry name" value="Flavodoxin_dom"/>
</dbReference>
<dbReference type="InterPro" id="IPR029039">
    <property type="entry name" value="Flavoprotein-like_sf"/>
</dbReference>
<reference evidence="2 3" key="1">
    <citation type="submission" date="2018-12" db="EMBL/GenBank/DDBJ databases">
        <authorList>
            <person name="Li K."/>
        </authorList>
    </citation>
    <scope>NUCLEOTIDE SEQUENCE [LARGE SCALE GENOMIC DNA]</scope>
    <source>
        <strain evidence="3">CR22</strain>
    </source>
</reference>
<gene>
    <name evidence="2" type="ORF">EJC51_04560</name>
</gene>
<dbReference type="KEGG" id="saqu:EJC51_04560"/>
<evidence type="ECO:0000313" key="3">
    <source>
        <dbReference type="Proteomes" id="UP000280197"/>
    </source>
</evidence>
<dbReference type="Pfam" id="PF12724">
    <property type="entry name" value="Flavodoxin_5"/>
    <property type="match status" value="1"/>
</dbReference>
<sequence length="169" mass="18448">MDILVGYATSHGSTREIAERLAARLGEAGLKAEARALETVDDADAYRAFVLGSAVHGQAWLDAAKDFVRDNSDVLGGRPVWIFSVGMPGALRGPWKRLAAKEIPVIVESLPGELSYRDHRLFSGVVTRDQLPRTGRFLFHLVGGRFGDYRDWDAMDAWAAGIAAELAHT</sequence>
<accession>A0A3Q9BVH0</accession>